<accession>A0A840EW16</accession>
<organism evidence="2 3">
    <name type="scientific">Gordonia humi</name>
    <dbReference type="NCBI Taxonomy" id="686429"/>
    <lineage>
        <taxon>Bacteria</taxon>
        <taxon>Bacillati</taxon>
        <taxon>Actinomycetota</taxon>
        <taxon>Actinomycetes</taxon>
        <taxon>Mycobacteriales</taxon>
        <taxon>Gordoniaceae</taxon>
        <taxon>Gordonia</taxon>
    </lineage>
</organism>
<dbReference type="AlphaFoldDB" id="A0A840EW16"/>
<name>A0A840EW16_9ACTN</name>
<dbReference type="PANTHER" id="PTHR34853:SF1">
    <property type="entry name" value="LIPASE 5"/>
    <property type="match status" value="1"/>
</dbReference>
<dbReference type="EMBL" id="JACIFP010000001">
    <property type="protein sequence ID" value="MBB4134026.1"/>
    <property type="molecule type" value="Genomic_DNA"/>
</dbReference>
<dbReference type="Gene3D" id="1.10.260.130">
    <property type="match status" value="1"/>
</dbReference>
<evidence type="ECO:0000313" key="3">
    <source>
        <dbReference type="Proteomes" id="UP000551501"/>
    </source>
</evidence>
<proteinExistence type="predicted"/>
<dbReference type="PANTHER" id="PTHR34853">
    <property type="match status" value="1"/>
</dbReference>
<comment type="caution">
    <text evidence="2">The sequence shown here is derived from an EMBL/GenBank/DDBJ whole genome shotgun (WGS) entry which is preliminary data.</text>
</comment>
<dbReference type="Pfam" id="PF03583">
    <property type="entry name" value="LIP"/>
    <property type="match status" value="1"/>
</dbReference>
<keyword evidence="1" id="KW-0732">Signal</keyword>
<dbReference type="GO" id="GO:0016042">
    <property type="term" value="P:lipid catabolic process"/>
    <property type="evidence" value="ECO:0007669"/>
    <property type="project" value="InterPro"/>
</dbReference>
<evidence type="ECO:0008006" key="4">
    <source>
        <dbReference type="Google" id="ProtNLM"/>
    </source>
</evidence>
<protein>
    <recommendedName>
        <fullName evidence="4">Triacylglycerol lipase</fullName>
    </recommendedName>
</protein>
<gene>
    <name evidence="2" type="ORF">BKA16_000578</name>
</gene>
<dbReference type="Proteomes" id="UP000551501">
    <property type="component" value="Unassembled WGS sequence"/>
</dbReference>
<sequence length="451" mass="49216">MRYQAYRVQRRSVRLSIVGAAALLALAGPPTVSAKPAFPQHFPSSQNQLPQLPTEPDIYDLLPIRTPEQDRWYRDPPNIDAYRPGQIVRTRIVQTRILGVPFPVHTKQILFRSEDAHGRPIVTATSVIVPGIPWIGGPRPVVSFQEAIDATASACNPSHTLQVGTFKEAPLAAAWLAQGFAVNVPDFDGKYNTFNTWDEGKMVLDSLRAVKNDRALSLKDSRFALYGYSGGGSGSIRAAGLRETYAPDIELAGTALGGTPGDLLAVAEYGVKQQPGVTGIANFTTWLAFASLSRNYPDVFDAKRLLTRAGQKIVADMSRRCLYTSVATGMYRPISEYFRPGLTLLTAPGVKRVLREISLDRHVPDSPVLWFHGVWDELIPPSVVVPTVREYRAAGANIRFITSPLPEHVVNAGVTWAPAQAWISAILRGADPGPTFMLDYPAPLPQGFPGT</sequence>
<reference evidence="2 3" key="1">
    <citation type="submission" date="2020-08" db="EMBL/GenBank/DDBJ databases">
        <title>Sequencing the genomes of 1000 actinobacteria strains.</title>
        <authorList>
            <person name="Klenk H.-P."/>
        </authorList>
    </citation>
    <scope>NUCLEOTIDE SEQUENCE [LARGE SCALE GENOMIC DNA]</scope>
    <source>
        <strain evidence="2 3">DSM 45298</strain>
    </source>
</reference>
<feature type="signal peptide" evidence="1">
    <location>
        <begin position="1"/>
        <end position="34"/>
    </location>
</feature>
<dbReference type="InterPro" id="IPR029058">
    <property type="entry name" value="AB_hydrolase_fold"/>
</dbReference>
<dbReference type="Gene3D" id="3.40.50.1820">
    <property type="entry name" value="alpha/beta hydrolase"/>
    <property type="match status" value="1"/>
</dbReference>
<dbReference type="RefSeq" id="WP_183369246.1">
    <property type="nucleotide sequence ID" value="NZ_BAABHL010000066.1"/>
</dbReference>
<dbReference type="SUPFAM" id="SSF53474">
    <property type="entry name" value="alpha/beta-Hydrolases"/>
    <property type="match status" value="1"/>
</dbReference>
<feature type="chain" id="PRO_5032737851" description="Triacylglycerol lipase" evidence="1">
    <location>
        <begin position="35"/>
        <end position="451"/>
    </location>
</feature>
<evidence type="ECO:0000256" key="1">
    <source>
        <dbReference type="SAM" id="SignalP"/>
    </source>
</evidence>
<evidence type="ECO:0000313" key="2">
    <source>
        <dbReference type="EMBL" id="MBB4134026.1"/>
    </source>
</evidence>
<dbReference type="InterPro" id="IPR005152">
    <property type="entry name" value="Lipase_secreted"/>
</dbReference>
<keyword evidence="3" id="KW-1185">Reference proteome</keyword>
<dbReference type="GO" id="GO:0004806">
    <property type="term" value="F:triacylglycerol lipase activity"/>
    <property type="evidence" value="ECO:0007669"/>
    <property type="project" value="InterPro"/>
</dbReference>